<protein>
    <submittedName>
        <fullName evidence="2">Uncharacterized protein</fullName>
    </submittedName>
</protein>
<evidence type="ECO:0000313" key="3">
    <source>
        <dbReference type="Proteomes" id="UP001168363"/>
    </source>
</evidence>
<organism evidence="2 3">
    <name type="scientific">Nocardioides cremeus</name>
    <dbReference type="NCBI Taxonomy" id="3058044"/>
    <lineage>
        <taxon>Bacteria</taxon>
        <taxon>Bacillati</taxon>
        <taxon>Actinomycetota</taxon>
        <taxon>Actinomycetes</taxon>
        <taxon>Propionibacteriales</taxon>
        <taxon>Nocardioidaceae</taxon>
        <taxon>Nocardioides</taxon>
    </lineage>
</organism>
<sequence length="389" mass="42503">MSRCPKPTRPYRSIASQMSPEHHEAFAASQAAERRGDWAAALRHYRQVPMFRDSTYGDQLEVLAALGDDAPGWLVARWLTVVARRHSVDQHRSKLALEAGMALAHPHGVDLEALDLTYPEQATSQLWGRDWMVRQLEVYELRGLHDLLLPIPPPVGLAPGLVERAGPVTRWSHAAMGGYRVGGVDDEVRTLHDARTGAPREVLDLGLGEQVPEGAYVLGRLVPIDDEPGLVLEGRPLVVDKPTAAAVAGRPPGWAEILGTRIASGRLPAGCTLQPDASLTADLPHRSWVSLLGLPMGERPDQRPDTLVGQAVATALRMARDHPERVLDHRHRIAELMLDPLLNHERLARFATPQHLLAWDDLAAAVPPLARARCQEMAVWCDAAGEAAG</sequence>
<evidence type="ECO:0000256" key="1">
    <source>
        <dbReference type="SAM" id="MobiDB-lite"/>
    </source>
</evidence>
<keyword evidence="3" id="KW-1185">Reference proteome</keyword>
<reference evidence="2" key="1">
    <citation type="submission" date="2023-06" db="EMBL/GenBank/DDBJ databases">
        <title>Genome sequence of Nocardioides sp. SOB44.</title>
        <authorList>
            <person name="Zhang G."/>
        </authorList>
    </citation>
    <scope>NUCLEOTIDE SEQUENCE</scope>
    <source>
        <strain evidence="2">SOB44</strain>
    </source>
</reference>
<name>A0ABT8TSF2_9ACTN</name>
<dbReference type="EMBL" id="JAULSC010000010">
    <property type="protein sequence ID" value="MDO3396360.1"/>
    <property type="molecule type" value="Genomic_DNA"/>
</dbReference>
<dbReference type="RefSeq" id="WP_302708364.1">
    <property type="nucleotide sequence ID" value="NZ_JAULSC010000010.1"/>
</dbReference>
<gene>
    <name evidence="2" type="ORF">QWJ41_11565</name>
</gene>
<evidence type="ECO:0000313" key="2">
    <source>
        <dbReference type="EMBL" id="MDO3396360.1"/>
    </source>
</evidence>
<comment type="caution">
    <text evidence="2">The sequence shown here is derived from an EMBL/GenBank/DDBJ whole genome shotgun (WGS) entry which is preliminary data.</text>
</comment>
<feature type="region of interest" description="Disordered" evidence="1">
    <location>
        <begin position="1"/>
        <end position="20"/>
    </location>
</feature>
<dbReference type="Proteomes" id="UP001168363">
    <property type="component" value="Unassembled WGS sequence"/>
</dbReference>
<proteinExistence type="predicted"/>
<accession>A0ABT8TSF2</accession>